<accession>A0A087TJ72</accession>
<feature type="non-terminal residue" evidence="1">
    <location>
        <position position="32"/>
    </location>
</feature>
<keyword evidence="2" id="KW-1185">Reference proteome</keyword>
<sequence>LENPSCRRKRSIFSLAKPLYVKVITIYGCLKK</sequence>
<proteinExistence type="predicted"/>
<feature type="non-terminal residue" evidence="1">
    <location>
        <position position="1"/>
    </location>
</feature>
<gene>
    <name evidence="1" type="ORF">X975_10619</name>
</gene>
<dbReference type="Proteomes" id="UP000054359">
    <property type="component" value="Unassembled WGS sequence"/>
</dbReference>
<dbReference type="AlphaFoldDB" id="A0A087TJ72"/>
<dbReference type="EMBL" id="KK115459">
    <property type="protein sequence ID" value="KFM65161.1"/>
    <property type="molecule type" value="Genomic_DNA"/>
</dbReference>
<name>A0A087TJ72_STEMI</name>
<reference evidence="1 2" key="1">
    <citation type="submission" date="2013-11" db="EMBL/GenBank/DDBJ databases">
        <title>Genome sequencing of Stegodyphus mimosarum.</title>
        <authorList>
            <person name="Bechsgaard J."/>
        </authorList>
    </citation>
    <scope>NUCLEOTIDE SEQUENCE [LARGE SCALE GENOMIC DNA]</scope>
</reference>
<evidence type="ECO:0000313" key="1">
    <source>
        <dbReference type="EMBL" id="KFM65161.1"/>
    </source>
</evidence>
<organism evidence="1 2">
    <name type="scientific">Stegodyphus mimosarum</name>
    <name type="common">African social velvet spider</name>
    <dbReference type="NCBI Taxonomy" id="407821"/>
    <lineage>
        <taxon>Eukaryota</taxon>
        <taxon>Metazoa</taxon>
        <taxon>Ecdysozoa</taxon>
        <taxon>Arthropoda</taxon>
        <taxon>Chelicerata</taxon>
        <taxon>Arachnida</taxon>
        <taxon>Araneae</taxon>
        <taxon>Araneomorphae</taxon>
        <taxon>Entelegynae</taxon>
        <taxon>Eresoidea</taxon>
        <taxon>Eresidae</taxon>
        <taxon>Stegodyphus</taxon>
    </lineage>
</organism>
<protein>
    <submittedName>
        <fullName evidence="1">Uncharacterized protein</fullName>
    </submittedName>
</protein>
<evidence type="ECO:0000313" key="2">
    <source>
        <dbReference type="Proteomes" id="UP000054359"/>
    </source>
</evidence>